<dbReference type="InterPro" id="IPR005624">
    <property type="entry name" value="PduO/GlcC-like"/>
</dbReference>
<dbReference type="EMBL" id="ASHL01000001">
    <property type="protein sequence ID" value="EPD14316.1"/>
    <property type="molecule type" value="Genomic_DNA"/>
</dbReference>
<dbReference type="Proteomes" id="UP000015462">
    <property type="component" value="Unassembled WGS sequence"/>
</dbReference>
<evidence type="ECO:0000313" key="1">
    <source>
        <dbReference type="EMBL" id="EPD14316.1"/>
    </source>
</evidence>
<proteinExistence type="predicted"/>
<name>A0AB33Z4B7_9GAMM</name>
<dbReference type="InterPro" id="IPR052517">
    <property type="entry name" value="GlcG_carb_metab_protein"/>
</dbReference>
<dbReference type="InterPro" id="IPR038084">
    <property type="entry name" value="PduO/GlcC-like_sf"/>
</dbReference>
<dbReference type="RefSeq" id="WP_015005316.1">
    <property type="nucleotide sequence ID" value="NZ_FQZJ01000002.1"/>
</dbReference>
<dbReference type="PANTHER" id="PTHR34309:SF1">
    <property type="entry name" value="PROTEIN GLCG"/>
    <property type="match status" value="1"/>
</dbReference>
<protein>
    <submittedName>
        <fullName evidence="1">CmpX-like protein</fullName>
    </submittedName>
</protein>
<dbReference type="SUPFAM" id="SSF143744">
    <property type="entry name" value="GlcG-like"/>
    <property type="match status" value="1"/>
</dbReference>
<reference evidence="1 2" key="1">
    <citation type="journal article" date="2013" name="Genome Announc.">
        <title>Genome Sequence of the Pyrene- and Fluoranthene-Degrading Bacterium Cycloclasticus sp. Strain PY97M.</title>
        <authorList>
            <person name="Cui Z."/>
            <person name="Xu G."/>
            <person name="Li Q."/>
            <person name="Gao W."/>
            <person name="Zheng L."/>
        </authorList>
    </citation>
    <scope>NUCLEOTIDE SEQUENCE [LARGE SCALE GENOMIC DNA]</scope>
    <source>
        <strain evidence="1 2">PY97M</strain>
    </source>
</reference>
<sequence>MSSSIVTKNISTEAAFTAVQAAVEKAKEIGINICVSVVDRGASEMAFLRMNKSFLPSMTIAKDKAYTAAGFGFPTMQWGEVLQGKTQLQAGIAGRPNVVTFGGGLPIFEGEDVIGAIGVSGGSEEEDILCAQAGVDAIDYVLV</sequence>
<dbReference type="Pfam" id="PF03928">
    <property type="entry name" value="HbpS-like"/>
    <property type="match status" value="1"/>
</dbReference>
<dbReference type="Gene3D" id="3.30.450.150">
    <property type="entry name" value="Haem-degrading domain"/>
    <property type="match status" value="1"/>
</dbReference>
<dbReference type="AlphaFoldDB" id="A0AB33Z4B7"/>
<keyword evidence="2" id="KW-1185">Reference proteome</keyword>
<dbReference type="PANTHER" id="PTHR34309">
    <property type="entry name" value="SLR1406 PROTEIN"/>
    <property type="match status" value="1"/>
</dbReference>
<accession>A0AB33Z4B7</accession>
<comment type="caution">
    <text evidence="1">The sequence shown here is derived from an EMBL/GenBank/DDBJ whole genome shotgun (WGS) entry which is preliminary data.</text>
</comment>
<organism evidence="1 2">
    <name type="scientific">Cycloclasticus pugetii</name>
    <dbReference type="NCBI Taxonomy" id="34068"/>
    <lineage>
        <taxon>Bacteria</taxon>
        <taxon>Pseudomonadati</taxon>
        <taxon>Pseudomonadota</taxon>
        <taxon>Gammaproteobacteria</taxon>
        <taxon>Thiotrichales</taxon>
        <taxon>Piscirickettsiaceae</taxon>
        <taxon>Cycloclasticus</taxon>
    </lineage>
</organism>
<gene>
    <name evidence="1" type="ORF">L196_02425</name>
</gene>
<evidence type="ECO:0000313" key="2">
    <source>
        <dbReference type="Proteomes" id="UP000015462"/>
    </source>
</evidence>